<dbReference type="Gene3D" id="1.20.120.450">
    <property type="entry name" value="dinb family like domain"/>
    <property type="match status" value="1"/>
</dbReference>
<dbReference type="OrthoDB" id="5118203at2"/>
<dbReference type="EMBL" id="QHLZ01000002">
    <property type="protein sequence ID" value="PXA66867.1"/>
    <property type="molecule type" value="Genomic_DNA"/>
</dbReference>
<gene>
    <name evidence="2" type="ORF">CVS29_04730</name>
</gene>
<dbReference type="AlphaFoldDB" id="A0A2V3DTX5"/>
<organism evidence="2 3">
    <name type="scientific">Arthrobacter psychrochitiniphilus</name>
    <dbReference type="NCBI Taxonomy" id="291045"/>
    <lineage>
        <taxon>Bacteria</taxon>
        <taxon>Bacillati</taxon>
        <taxon>Actinomycetota</taxon>
        <taxon>Actinomycetes</taxon>
        <taxon>Micrococcales</taxon>
        <taxon>Micrococcaceae</taxon>
        <taxon>Arthrobacter</taxon>
    </lineage>
</organism>
<keyword evidence="2" id="KW-0413">Isomerase</keyword>
<feature type="domain" description="Mycothiol-dependent maleylpyruvate isomerase metal-binding" evidence="1">
    <location>
        <begin position="15"/>
        <end position="150"/>
    </location>
</feature>
<protein>
    <submittedName>
        <fullName evidence="2">Maleylpyruvate isomerase</fullName>
    </submittedName>
</protein>
<dbReference type="GO" id="GO:0016853">
    <property type="term" value="F:isomerase activity"/>
    <property type="evidence" value="ECO:0007669"/>
    <property type="project" value="UniProtKB-KW"/>
</dbReference>
<evidence type="ECO:0000313" key="3">
    <source>
        <dbReference type="Proteomes" id="UP000246303"/>
    </source>
</evidence>
<dbReference type="InterPro" id="IPR034660">
    <property type="entry name" value="DinB/YfiT-like"/>
</dbReference>
<dbReference type="NCBIfam" id="TIGR03083">
    <property type="entry name" value="maleylpyruvate isomerase family mycothiol-dependent enzyme"/>
    <property type="match status" value="1"/>
</dbReference>
<sequence>MNLEENPERAAQLCREAQQRLMLRVSGLGDGDVRAPSQLPGWTVGHVLTHLARNADAHARRLTGSLAGLDVPKYENGPEQRSSEIAAGAERPAVEMLADLKTSMANLEDVFSRCSAAGWPNGHLLGGGAYGAAACPAHRLREVEVHHVDLGRGYTPADWPDEYVDWDLQVLLDTVPERLSAARNRRAFMAWLAGRGPMDPQAQLDPW</sequence>
<accession>A0A2V3DTX5</accession>
<comment type="caution">
    <text evidence="2">The sequence shown here is derived from an EMBL/GenBank/DDBJ whole genome shotgun (WGS) entry which is preliminary data.</text>
</comment>
<reference evidence="2 3" key="1">
    <citation type="submission" date="2018-05" db="EMBL/GenBank/DDBJ databases">
        <title>Genetic diversity of glacier-inhabiting Cryobacterium bacteria in China and description of Cryobacterium mengkeensis sp. nov. and Arthrobacter glacialis sp. nov.</title>
        <authorList>
            <person name="Liu Q."/>
            <person name="Xin Y.-H."/>
        </authorList>
    </citation>
    <scope>NUCLEOTIDE SEQUENCE [LARGE SCALE GENOMIC DNA]</scope>
    <source>
        <strain evidence="2 3">GP3</strain>
    </source>
</reference>
<name>A0A2V3DTX5_9MICC</name>
<dbReference type="Proteomes" id="UP000246303">
    <property type="component" value="Unassembled WGS sequence"/>
</dbReference>
<dbReference type="RefSeq" id="WP_110105181.1">
    <property type="nucleotide sequence ID" value="NZ_JACBZZ010000001.1"/>
</dbReference>
<dbReference type="Pfam" id="PF11716">
    <property type="entry name" value="MDMPI_N"/>
    <property type="match status" value="1"/>
</dbReference>
<proteinExistence type="predicted"/>
<keyword evidence="2" id="KW-0670">Pyruvate</keyword>
<evidence type="ECO:0000259" key="1">
    <source>
        <dbReference type="Pfam" id="PF11716"/>
    </source>
</evidence>
<evidence type="ECO:0000313" key="2">
    <source>
        <dbReference type="EMBL" id="PXA66867.1"/>
    </source>
</evidence>
<dbReference type="InterPro" id="IPR017517">
    <property type="entry name" value="Maleyloyr_isom"/>
</dbReference>
<dbReference type="SUPFAM" id="SSF109854">
    <property type="entry name" value="DinB/YfiT-like putative metalloenzymes"/>
    <property type="match status" value="1"/>
</dbReference>
<dbReference type="InterPro" id="IPR024344">
    <property type="entry name" value="MDMPI_metal-binding"/>
</dbReference>
<dbReference type="GO" id="GO:0046872">
    <property type="term" value="F:metal ion binding"/>
    <property type="evidence" value="ECO:0007669"/>
    <property type="project" value="InterPro"/>
</dbReference>
<keyword evidence="3" id="KW-1185">Reference proteome</keyword>